<dbReference type="GO" id="GO:0034992">
    <property type="term" value="C:microtubule organizing center attachment site"/>
    <property type="evidence" value="ECO:0007669"/>
    <property type="project" value="TreeGrafter"/>
</dbReference>
<dbReference type="GO" id="GO:0034506">
    <property type="term" value="C:chromosome, centromeric core domain"/>
    <property type="evidence" value="ECO:0007669"/>
    <property type="project" value="TreeGrafter"/>
</dbReference>
<feature type="transmembrane region" description="Helical" evidence="7">
    <location>
        <begin position="562"/>
        <end position="579"/>
    </location>
</feature>
<organism evidence="9 10">
    <name type="scientific">Exophiala mesophila</name>
    <name type="common">Black yeast-like fungus</name>
    <dbReference type="NCBI Taxonomy" id="212818"/>
    <lineage>
        <taxon>Eukaryota</taxon>
        <taxon>Fungi</taxon>
        <taxon>Dikarya</taxon>
        <taxon>Ascomycota</taxon>
        <taxon>Pezizomycotina</taxon>
        <taxon>Eurotiomycetes</taxon>
        <taxon>Chaetothyriomycetidae</taxon>
        <taxon>Chaetothyriales</taxon>
        <taxon>Herpotrichiellaceae</taxon>
        <taxon>Exophiala</taxon>
    </lineage>
</organism>
<dbReference type="EMBL" id="KN847525">
    <property type="protein sequence ID" value="KIV88667.1"/>
    <property type="molecule type" value="Genomic_DNA"/>
</dbReference>
<dbReference type="Pfam" id="PF09779">
    <property type="entry name" value="Ima1_N"/>
    <property type="match status" value="1"/>
</dbReference>
<dbReference type="HOGENOM" id="CLU_349502_0_0_1"/>
<dbReference type="GO" id="GO:0005637">
    <property type="term" value="C:nuclear inner membrane"/>
    <property type="evidence" value="ECO:0007669"/>
    <property type="project" value="UniProtKB-SubCell"/>
</dbReference>
<feature type="transmembrane region" description="Helical" evidence="7">
    <location>
        <begin position="167"/>
        <end position="191"/>
    </location>
</feature>
<feature type="compositionally biased region" description="Low complexity" evidence="6">
    <location>
        <begin position="648"/>
        <end position="663"/>
    </location>
</feature>
<feature type="region of interest" description="Disordered" evidence="6">
    <location>
        <begin position="690"/>
        <end position="800"/>
    </location>
</feature>
<dbReference type="PANTHER" id="PTHR28538">
    <property type="entry name" value="INTEGRAL INNER NUCLEAR MEMBRANE PROTEIN IMA1"/>
    <property type="match status" value="1"/>
</dbReference>
<feature type="compositionally biased region" description="Low complexity" evidence="6">
    <location>
        <begin position="718"/>
        <end position="730"/>
    </location>
</feature>
<evidence type="ECO:0000256" key="1">
    <source>
        <dbReference type="ARBA" id="ARBA00004473"/>
    </source>
</evidence>
<evidence type="ECO:0000256" key="3">
    <source>
        <dbReference type="ARBA" id="ARBA00022989"/>
    </source>
</evidence>
<dbReference type="STRING" id="212818.A0A0D1Z1L7"/>
<feature type="domain" description="Ima1 N-terminal" evidence="8">
    <location>
        <begin position="9"/>
        <end position="135"/>
    </location>
</feature>
<feature type="transmembrane region" description="Helical" evidence="7">
    <location>
        <begin position="264"/>
        <end position="284"/>
    </location>
</feature>
<dbReference type="OrthoDB" id="5966927at2759"/>
<gene>
    <name evidence="9" type="ORF">PV10_08328</name>
</gene>
<evidence type="ECO:0000256" key="6">
    <source>
        <dbReference type="SAM" id="MobiDB-lite"/>
    </source>
</evidence>
<keyword evidence="5" id="KW-0539">Nucleus</keyword>
<keyword evidence="4 7" id="KW-0472">Membrane</keyword>
<reference evidence="9 10" key="1">
    <citation type="submission" date="2015-01" db="EMBL/GenBank/DDBJ databases">
        <title>The Genome Sequence of Exophiala mesophila CBS40295.</title>
        <authorList>
            <consortium name="The Broad Institute Genomics Platform"/>
            <person name="Cuomo C."/>
            <person name="de Hoog S."/>
            <person name="Gorbushina A."/>
            <person name="Stielow B."/>
            <person name="Teixiera M."/>
            <person name="Abouelleil A."/>
            <person name="Chapman S.B."/>
            <person name="Priest M."/>
            <person name="Young S.K."/>
            <person name="Wortman J."/>
            <person name="Nusbaum C."/>
            <person name="Birren B."/>
        </authorList>
    </citation>
    <scope>NUCLEOTIDE SEQUENCE [LARGE SCALE GENOMIC DNA]</scope>
    <source>
        <strain evidence="9 10">CBS 40295</strain>
    </source>
</reference>
<sequence length="800" mass="88361">MPIQLRPRLNCHYCGHRSKSGKAPGQKFKCDNCLAVNFFDENGEIADVPIDVAAPPQRFAQPAFRDPLADDYAAQDSIFCSTCLKNQHLYTYNLSQFLPDPDHPEYARYEADFPAFKKELEKRYPQCCIQCEPKVRRQLQQATYNARTDHVRRVLDKSRQRRIASRLGWRSLLVSAAGCGYGISLATQVVWHLYGSQVQWIPGELGLNTASCLKHGTWSLVCFEQTESIANLSLILGLLCIWWNPKWQHKISNNEGRLIGLQRYYLIQLAILFLRFAALALLHHIPFTEIAASALHAVFAISMAVAGLWSTFRIITVRLTQPIDWHQDPAALLTSGQFIPPPTKTQQQQLETSGERAFNINSLSSVSAQPYEAWKPPSPPDTGDSMDWTPTQPTFSPAPKPVRVAPSGPSPFFGKLPALKARGIRTTPGQQMEPKEAIGLPPGFFDKKPSSALSPRGPQPPSDAFAQPKFFGLQGQADTGLEKIFDSVFSLRDSSVEDRMMSGHKSSQATTLQESTVTEQAVGSQGTSSGASIFSGISFFVILVAVTVWLFETSLKPTGSDMGFYITIFSAAIPVGHLLHDLVTGRFPGQVARPLVFVAEAVALICLAVARDHFGGAFRDLWNKLAIGLVALLLPHEFVQMHSAELTSRPPTKITPPTKVTEPAPVREPELHHDMVSPYQDLQFQPSLHCIPPQTPLYSSPTRPHVRASQPRRDSDESTTSRTSTSTASSVAPWETPQSSRYGDSQQIHMPRNSNSVSTELRGLSLGDDGSSRRNNRGSWRASDSMSSGANVAGLRSRRR</sequence>
<accession>A0A0D1Z1L7</accession>
<dbReference type="RefSeq" id="XP_016220241.1">
    <property type="nucleotide sequence ID" value="XM_016373330.1"/>
</dbReference>
<evidence type="ECO:0000256" key="4">
    <source>
        <dbReference type="ARBA" id="ARBA00023136"/>
    </source>
</evidence>
<evidence type="ECO:0000256" key="2">
    <source>
        <dbReference type="ARBA" id="ARBA00022692"/>
    </source>
</evidence>
<dbReference type="InterPro" id="IPR042321">
    <property type="entry name" value="Ima1"/>
</dbReference>
<keyword evidence="10" id="KW-1185">Reference proteome</keyword>
<feature type="region of interest" description="Disordered" evidence="6">
    <location>
        <begin position="648"/>
        <end position="669"/>
    </location>
</feature>
<name>A0A0D1Z1L7_EXOME</name>
<keyword evidence="3 7" id="KW-1133">Transmembrane helix</keyword>
<keyword evidence="2 7" id="KW-0812">Transmembrane</keyword>
<dbReference type="GeneID" id="27326173"/>
<dbReference type="PANTHER" id="PTHR28538:SF1">
    <property type="entry name" value="INTEGRAL INNER NUCLEAR MEMBRANE PROTEIN IMA1"/>
    <property type="match status" value="1"/>
</dbReference>
<feature type="transmembrane region" description="Helical" evidence="7">
    <location>
        <begin position="591"/>
        <end position="610"/>
    </location>
</feature>
<feature type="transmembrane region" description="Helical" evidence="7">
    <location>
        <begin position="531"/>
        <end position="550"/>
    </location>
</feature>
<feature type="transmembrane region" description="Helical" evidence="7">
    <location>
        <begin position="228"/>
        <end position="244"/>
    </location>
</feature>
<feature type="transmembrane region" description="Helical" evidence="7">
    <location>
        <begin position="290"/>
        <end position="309"/>
    </location>
</feature>
<evidence type="ECO:0000313" key="10">
    <source>
        <dbReference type="Proteomes" id="UP000054302"/>
    </source>
</evidence>
<proteinExistence type="predicted"/>
<evidence type="ECO:0000313" key="9">
    <source>
        <dbReference type="EMBL" id="KIV88667.1"/>
    </source>
</evidence>
<feature type="compositionally biased region" description="Polar residues" evidence="6">
    <location>
        <begin position="736"/>
        <end position="759"/>
    </location>
</feature>
<dbReference type="GO" id="GO:0044732">
    <property type="term" value="C:mitotic spindle pole body"/>
    <property type="evidence" value="ECO:0007669"/>
    <property type="project" value="TreeGrafter"/>
</dbReference>
<evidence type="ECO:0000259" key="8">
    <source>
        <dbReference type="Pfam" id="PF09779"/>
    </source>
</evidence>
<dbReference type="OMA" id="DPNPFRH"/>
<dbReference type="GO" id="GO:0071765">
    <property type="term" value="P:nuclear inner membrane organization"/>
    <property type="evidence" value="ECO:0007669"/>
    <property type="project" value="InterPro"/>
</dbReference>
<dbReference type="AlphaFoldDB" id="A0A0D1Z1L7"/>
<dbReference type="Proteomes" id="UP000054302">
    <property type="component" value="Unassembled WGS sequence"/>
</dbReference>
<evidence type="ECO:0000256" key="7">
    <source>
        <dbReference type="SAM" id="Phobius"/>
    </source>
</evidence>
<dbReference type="InterPro" id="IPR018617">
    <property type="entry name" value="Ima1_N"/>
</dbReference>
<dbReference type="VEuPathDB" id="FungiDB:PV10_08328"/>
<protein>
    <recommendedName>
        <fullName evidence="8">Ima1 N-terminal domain-containing protein</fullName>
    </recommendedName>
</protein>
<comment type="subcellular location">
    <subcellularLocation>
        <location evidence="1">Nucleus inner membrane</location>
        <topology evidence="1">Multi-pass membrane protein</topology>
    </subcellularLocation>
</comment>
<evidence type="ECO:0000256" key="5">
    <source>
        <dbReference type="ARBA" id="ARBA00023242"/>
    </source>
</evidence>